<protein>
    <recommendedName>
        <fullName evidence="3">DUF5753 domain-containing protein</fullName>
    </recommendedName>
</protein>
<evidence type="ECO:0008006" key="3">
    <source>
        <dbReference type="Google" id="ProtNLM"/>
    </source>
</evidence>
<reference evidence="2" key="1">
    <citation type="journal article" date="2019" name="Int. J. Syst. Evol. Microbiol.">
        <title>The Global Catalogue of Microorganisms (GCM) 10K type strain sequencing project: providing services to taxonomists for standard genome sequencing and annotation.</title>
        <authorList>
            <consortium name="The Broad Institute Genomics Platform"/>
            <consortium name="The Broad Institute Genome Sequencing Center for Infectious Disease"/>
            <person name="Wu L."/>
            <person name="Ma J."/>
        </authorList>
    </citation>
    <scope>NUCLEOTIDE SEQUENCE [LARGE SCALE GENOMIC DNA]</scope>
    <source>
        <strain evidence="2">ICMP 6774ER</strain>
    </source>
</reference>
<accession>A0ABW4SWY3</accession>
<dbReference type="RefSeq" id="WP_379573723.1">
    <property type="nucleotide sequence ID" value="NZ_JBHUFV010000033.1"/>
</dbReference>
<dbReference type="EMBL" id="JBHUFV010000033">
    <property type="protein sequence ID" value="MFD1933688.1"/>
    <property type="molecule type" value="Genomic_DNA"/>
</dbReference>
<dbReference type="Proteomes" id="UP001597368">
    <property type="component" value="Unassembled WGS sequence"/>
</dbReference>
<gene>
    <name evidence="1" type="ORF">ACFSKW_19700</name>
</gene>
<sequence>MHIEHLFAARPQEDQKAIYGKSPINLAQDSHTLPELGQCRLKRVSADRRMEQISP</sequence>
<name>A0ABW4SWY3_9ACTN</name>
<evidence type="ECO:0000313" key="1">
    <source>
        <dbReference type="EMBL" id="MFD1933688.1"/>
    </source>
</evidence>
<keyword evidence="2" id="KW-1185">Reference proteome</keyword>
<organism evidence="1 2">
    <name type="scientific">Nonomuraea mangrovi</name>
    <dbReference type="NCBI Taxonomy" id="2316207"/>
    <lineage>
        <taxon>Bacteria</taxon>
        <taxon>Bacillati</taxon>
        <taxon>Actinomycetota</taxon>
        <taxon>Actinomycetes</taxon>
        <taxon>Streptosporangiales</taxon>
        <taxon>Streptosporangiaceae</taxon>
        <taxon>Nonomuraea</taxon>
    </lineage>
</organism>
<comment type="caution">
    <text evidence="1">The sequence shown here is derived from an EMBL/GenBank/DDBJ whole genome shotgun (WGS) entry which is preliminary data.</text>
</comment>
<proteinExistence type="predicted"/>
<evidence type="ECO:0000313" key="2">
    <source>
        <dbReference type="Proteomes" id="UP001597368"/>
    </source>
</evidence>